<keyword evidence="3 7" id="KW-1133">Transmembrane helix</keyword>
<organism evidence="8 9">
    <name type="scientific">Ellagibacter isourolithinifaciens</name>
    <dbReference type="NCBI Taxonomy" id="2137581"/>
    <lineage>
        <taxon>Bacteria</taxon>
        <taxon>Bacillati</taxon>
        <taxon>Actinomycetota</taxon>
        <taxon>Coriobacteriia</taxon>
        <taxon>Eggerthellales</taxon>
        <taxon>Eggerthellaceae</taxon>
        <taxon>Ellagibacter</taxon>
    </lineage>
</organism>
<evidence type="ECO:0000256" key="6">
    <source>
        <dbReference type="ARBA" id="ARBA00023316"/>
    </source>
</evidence>
<evidence type="ECO:0000256" key="3">
    <source>
        <dbReference type="ARBA" id="ARBA00022989"/>
    </source>
</evidence>
<feature type="site" description="Important for catalytic activity" evidence="7">
    <location>
        <position position="269"/>
    </location>
</feature>
<dbReference type="AlphaFoldDB" id="A0A6N6NQ82"/>
<dbReference type="GeneID" id="98658590"/>
<evidence type="ECO:0000256" key="5">
    <source>
        <dbReference type="ARBA" id="ARBA00023239"/>
    </source>
</evidence>
<dbReference type="HAMAP" id="MF_02065">
    <property type="entry name" value="MltG"/>
    <property type="match status" value="1"/>
</dbReference>
<comment type="function">
    <text evidence="7">Functions as a peptidoglycan terminase that cleaves nascent peptidoglycan strands endolytically to terminate their elongation.</text>
</comment>
<comment type="similarity">
    <text evidence="7">Belongs to the transglycosylase MltG family.</text>
</comment>
<evidence type="ECO:0000256" key="2">
    <source>
        <dbReference type="ARBA" id="ARBA00022692"/>
    </source>
</evidence>
<keyword evidence="1 7" id="KW-1003">Cell membrane</keyword>
<dbReference type="OrthoDB" id="9814591at2"/>
<evidence type="ECO:0000313" key="9">
    <source>
        <dbReference type="Proteomes" id="UP000468668"/>
    </source>
</evidence>
<dbReference type="PANTHER" id="PTHR30518:SF2">
    <property type="entry name" value="ENDOLYTIC MUREIN TRANSGLYCOSYLASE"/>
    <property type="match status" value="1"/>
</dbReference>
<dbReference type="EMBL" id="WAJR01000029">
    <property type="protein sequence ID" value="KAB1637397.1"/>
    <property type="molecule type" value="Genomic_DNA"/>
</dbReference>
<comment type="subcellular location">
    <subcellularLocation>
        <location evidence="7">Cell membrane</location>
        <topology evidence="7">Single-pass membrane protein</topology>
    </subcellularLocation>
</comment>
<dbReference type="GO" id="GO:0008932">
    <property type="term" value="F:lytic endotransglycosylase activity"/>
    <property type="evidence" value="ECO:0007669"/>
    <property type="project" value="UniProtKB-UniRule"/>
</dbReference>
<evidence type="ECO:0000313" key="8">
    <source>
        <dbReference type="EMBL" id="KAB1637397.1"/>
    </source>
</evidence>
<dbReference type="GO" id="GO:0071555">
    <property type="term" value="P:cell wall organization"/>
    <property type="evidence" value="ECO:0007669"/>
    <property type="project" value="UniProtKB-KW"/>
</dbReference>
<keyword evidence="5 7" id="KW-0456">Lyase</keyword>
<dbReference type="PANTHER" id="PTHR30518">
    <property type="entry name" value="ENDOLYTIC MUREIN TRANSGLYCOSYLASE"/>
    <property type="match status" value="1"/>
</dbReference>
<evidence type="ECO:0000256" key="4">
    <source>
        <dbReference type="ARBA" id="ARBA00023136"/>
    </source>
</evidence>
<reference evidence="8 9" key="1">
    <citation type="submission" date="2019-09" db="EMBL/GenBank/DDBJ databases">
        <title>Whole genome shotgun sequencing (WGS) of Ellagibacter isourolithinifaciens DSM 104140(T) and Adlercreutzia muris DSM 29508(T).</title>
        <authorList>
            <person name="Stoll D.A."/>
            <person name="Danylec N."/>
            <person name="Huch M."/>
        </authorList>
    </citation>
    <scope>NUCLEOTIDE SEQUENCE [LARGE SCALE GENOMIC DNA]</scope>
    <source>
        <strain evidence="8 9">DSM 104140</strain>
    </source>
</reference>
<dbReference type="InterPro" id="IPR003770">
    <property type="entry name" value="MLTG-like"/>
</dbReference>
<keyword evidence="2 7" id="KW-0812">Transmembrane</keyword>
<protein>
    <recommendedName>
        <fullName evidence="7">Endolytic murein transglycosylase</fullName>
        <ecNumber evidence="7">4.2.2.29</ecNumber>
    </recommendedName>
    <alternativeName>
        <fullName evidence="7">Peptidoglycan lytic transglycosylase</fullName>
    </alternativeName>
    <alternativeName>
        <fullName evidence="7">Peptidoglycan polymerization terminase</fullName>
    </alternativeName>
</protein>
<feature type="transmembrane region" description="Helical" evidence="7">
    <location>
        <begin position="47"/>
        <end position="68"/>
    </location>
</feature>
<dbReference type="RefSeq" id="WP_158050232.1">
    <property type="nucleotide sequence ID" value="NZ_WAJR01000029.1"/>
</dbReference>
<dbReference type="Gene3D" id="3.30.1490.480">
    <property type="entry name" value="Endolytic murein transglycosylase"/>
    <property type="match status" value="1"/>
</dbReference>
<dbReference type="GO" id="GO:0005886">
    <property type="term" value="C:plasma membrane"/>
    <property type="evidence" value="ECO:0007669"/>
    <property type="project" value="UniProtKB-SubCell"/>
</dbReference>
<name>A0A6N6NQ82_9ACTN</name>
<evidence type="ECO:0000256" key="1">
    <source>
        <dbReference type="ARBA" id="ARBA00022475"/>
    </source>
</evidence>
<comment type="caution">
    <text evidence="8">The sequence shown here is derived from an EMBL/GenBank/DDBJ whole genome shotgun (WGS) entry which is preliminary data.</text>
</comment>
<dbReference type="EC" id="4.2.2.29" evidence="7"/>
<accession>A0A6N6NQ82</accession>
<dbReference type="NCBIfam" id="TIGR00247">
    <property type="entry name" value="endolytic transglycosylase MltG"/>
    <property type="match status" value="1"/>
</dbReference>
<dbReference type="Pfam" id="PF02618">
    <property type="entry name" value="YceG"/>
    <property type="match status" value="1"/>
</dbReference>
<evidence type="ECO:0000256" key="7">
    <source>
        <dbReference type="HAMAP-Rule" id="MF_02065"/>
    </source>
</evidence>
<dbReference type="Proteomes" id="UP000468668">
    <property type="component" value="Unassembled WGS sequence"/>
</dbReference>
<keyword evidence="4 7" id="KW-0472">Membrane</keyword>
<gene>
    <name evidence="7 8" type="primary">mltG</name>
    <name evidence="8" type="ORF">F8C90_09220</name>
</gene>
<keyword evidence="6 7" id="KW-0961">Cell wall biogenesis/degradation</keyword>
<keyword evidence="9" id="KW-1185">Reference proteome</keyword>
<dbReference type="GO" id="GO:0009252">
    <property type="term" value="P:peptidoglycan biosynthetic process"/>
    <property type="evidence" value="ECO:0007669"/>
    <property type="project" value="UniProtKB-UniRule"/>
</dbReference>
<comment type="catalytic activity">
    <reaction evidence="7">
        <text>a peptidoglycan chain = a peptidoglycan chain with N-acetyl-1,6-anhydromuramyl-[peptide] at the reducing end + a peptidoglycan chain with N-acetylglucosamine at the non-reducing end.</text>
        <dbReference type="EC" id="4.2.2.29"/>
    </reaction>
</comment>
<proteinExistence type="inferred from homology"/>
<sequence length="390" mass="41626">MAPFKRQITYSSRPNHRARVAHSMGDRQFRTYDTSALQPKRSKGPMIAFVAVIVVVALLLILGVSTLVRGCTSGNLAADGQQVTVEVADGESTSSIAQSLQQAGLVSSAGDFTKKVSDLGLDGSLQPGTYTLTGGMSLEDLAKTLSAGPGLTGPSVTIPEGLTLANIAGRVSDATNGRISADDFKAQASNASVYASDFPFLKDAGTNSLEGFLFPKTYAVSSTDTADSLIRAMLSQYQTEVATLDYSYPTSKNFNSYQTLILASIIEKEASDDADIRAKVSAVFYNRLLNTGAPTYGLLGSDATTAYEIGGDPDNYDWTTDSAYNTRRHAGLPPTPICSPSIGSLQAACNPAPDFDDYYFFSFWPNDQGTIDYFFDKTYDEHQATVAAHS</sequence>